<keyword evidence="1" id="KW-0813">Transport</keyword>
<keyword evidence="2" id="KW-0547">Nucleotide-binding</keyword>
<reference evidence="5 6" key="1">
    <citation type="submission" date="2020-07" db="EMBL/GenBank/DDBJ databases">
        <title>Organ Donor 1.</title>
        <authorList>
            <person name="Marsh A.J."/>
            <person name="Azcarate-Peril M.A."/>
        </authorList>
    </citation>
    <scope>NUCLEOTIDE SEQUENCE [LARGE SCALE GENOMIC DNA]</scope>
    <source>
        <strain evidence="5 6">AMC0717</strain>
    </source>
</reference>
<sequence>MDIKIENLTKAYGNEVIYRDFSIKFPENKITGIMGPSGSGKTTLLNLLAGVTAPDSGIIEGVEDGKVSYIFQEDRLLPWRTVKQNLCFVLDKEQESTVAPILEMVGLAEYADYYPKALSGGMRQRVSIARAFCYPSSLLLMDEPFSSLDYELKDRMAEDFKRLWRQDPKTVIYVSHNRNELTKICDAIYLLKEKPVKVEKIT</sequence>
<dbReference type="InterPro" id="IPR050093">
    <property type="entry name" value="ABC_SmlMolc_Importer"/>
</dbReference>
<dbReference type="RefSeq" id="WP_090414380.1">
    <property type="nucleotide sequence ID" value="NZ_CABJAI010000007.1"/>
</dbReference>
<dbReference type="AlphaFoldDB" id="A0A1I5P1X7"/>
<dbReference type="Gene3D" id="3.40.50.300">
    <property type="entry name" value="P-loop containing nucleotide triphosphate hydrolases"/>
    <property type="match status" value="1"/>
</dbReference>
<dbReference type="Pfam" id="PF00005">
    <property type="entry name" value="ABC_tran"/>
    <property type="match status" value="1"/>
</dbReference>
<evidence type="ECO:0000259" key="4">
    <source>
        <dbReference type="PROSITE" id="PS50893"/>
    </source>
</evidence>
<protein>
    <submittedName>
        <fullName evidence="5">ABC transporter ATP-binding protein</fullName>
    </submittedName>
</protein>
<keyword evidence="3 5" id="KW-0067">ATP-binding</keyword>
<dbReference type="PROSITE" id="PS50893">
    <property type="entry name" value="ABC_TRANSPORTER_2"/>
    <property type="match status" value="1"/>
</dbReference>
<dbReference type="EMBL" id="JACCKS010000008">
    <property type="protein sequence ID" value="NZA38123.1"/>
    <property type="molecule type" value="Genomic_DNA"/>
</dbReference>
<evidence type="ECO:0000256" key="3">
    <source>
        <dbReference type="ARBA" id="ARBA00022840"/>
    </source>
</evidence>
<gene>
    <name evidence="5" type="ORF">H0N91_08195</name>
</gene>
<evidence type="ECO:0000256" key="1">
    <source>
        <dbReference type="ARBA" id="ARBA00022448"/>
    </source>
</evidence>
<name>A0A1I5P1X7_9FIRM</name>
<dbReference type="PROSITE" id="PS00211">
    <property type="entry name" value="ABC_TRANSPORTER_1"/>
    <property type="match status" value="1"/>
</dbReference>
<evidence type="ECO:0000313" key="6">
    <source>
        <dbReference type="Proteomes" id="UP000586254"/>
    </source>
</evidence>
<organism evidence="5 6">
    <name type="scientific">Eubacterium callanderi</name>
    <dbReference type="NCBI Taxonomy" id="53442"/>
    <lineage>
        <taxon>Bacteria</taxon>
        <taxon>Bacillati</taxon>
        <taxon>Bacillota</taxon>
        <taxon>Clostridia</taxon>
        <taxon>Eubacteriales</taxon>
        <taxon>Eubacteriaceae</taxon>
        <taxon>Eubacterium</taxon>
    </lineage>
</organism>
<dbReference type="SUPFAM" id="SSF52540">
    <property type="entry name" value="P-loop containing nucleoside triphosphate hydrolases"/>
    <property type="match status" value="1"/>
</dbReference>
<dbReference type="PANTHER" id="PTHR42781:SF8">
    <property type="entry name" value="BICARBONATE TRANSPORT ATP-BINDING PROTEIN CMPC"/>
    <property type="match status" value="1"/>
</dbReference>
<dbReference type="PANTHER" id="PTHR42781">
    <property type="entry name" value="SPERMIDINE/PUTRESCINE IMPORT ATP-BINDING PROTEIN POTA"/>
    <property type="match status" value="1"/>
</dbReference>
<feature type="domain" description="ABC transporter" evidence="4">
    <location>
        <begin position="3"/>
        <end position="201"/>
    </location>
</feature>
<dbReference type="InterPro" id="IPR027417">
    <property type="entry name" value="P-loop_NTPase"/>
</dbReference>
<dbReference type="SMART" id="SM00382">
    <property type="entry name" value="AAA"/>
    <property type="match status" value="1"/>
</dbReference>
<dbReference type="InterPro" id="IPR017871">
    <property type="entry name" value="ABC_transporter-like_CS"/>
</dbReference>
<evidence type="ECO:0000256" key="2">
    <source>
        <dbReference type="ARBA" id="ARBA00022741"/>
    </source>
</evidence>
<evidence type="ECO:0000313" key="5">
    <source>
        <dbReference type="EMBL" id="NZA38123.1"/>
    </source>
</evidence>
<dbReference type="InterPro" id="IPR003439">
    <property type="entry name" value="ABC_transporter-like_ATP-bd"/>
</dbReference>
<accession>A0A1I5P1X7</accession>
<dbReference type="InterPro" id="IPR003593">
    <property type="entry name" value="AAA+_ATPase"/>
</dbReference>
<dbReference type="GO" id="GO:0005524">
    <property type="term" value="F:ATP binding"/>
    <property type="evidence" value="ECO:0007669"/>
    <property type="project" value="UniProtKB-KW"/>
</dbReference>
<comment type="caution">
    <text evidence="5">The sequence shown here is derived from an EMBL/GenBank/DDBJ whole genome shotgun (WGS) entry which is preliminary data.</text>
</comment>
<dbReference type="Proteomes" id="UP000586254">
    <property type="component" value="Unassembled WGS sequence"/>
</dbReference>
<dbReference type="GO" id="GO:0016887">
    <property type="term" value="F:ATP hydrolysis activity"/>
    <property type="evidence" value="ECO:0007669"/>
    <property type="project" value="InterPro"/>
</dbReference>
<proteinExistence type="predicted"/>